<feature type="region of interest" description="Disordered" evidence="13">
    <location>
        <begin position="380"/>
        <end position="402"/>
    </location>
</feature>
<evidence type="ECO:0000256" key="14">
    <source>
        <dbReference type="SAM" id="Phobius"/>
    </source>
</evidence>
<comment type="similarity">
    <text evidence="3">Belongs to the 1-acyl-sn-glycerol-3-phosphate acyltransferase family.</text>
</comment>
<evidence type="ECO:0000256" key="1">
    <source>
        <dbReference type="ARBA" id="ARBA00004370"/>
    </source>
</evidence>
<keyword evidence="12 16" id="KW-0012">Acyltransferase</keyword>
<dbReference type="SUPFAM" id="SSF69593">
    <property type="entry name" value="Glycerol-3-phosphate (1)-acyltransferase"/>
    <property type="match status" value="1"/>
</dbReference>
<dbReference type="InParanoid" id="L7JQW6"/>
<dbReference type="Proteomes" id="UP000011185">
    <property type="component" value="Unassembled WGS sequence"/>
</dbReference>
<keyword evidence="11" id="KW-1208">Phospholipid metabolism</keyword>
<keyword evidence="6 14" id="KW-0812">Transmembrane</keyword>
<comment type="subcellular location">
    <subcellularLocation>
        <location evidence="1">Membrane</location>
    </subcellularLocation>
</comment>
<evidence type="ECO:0000256" key="12">
    <source>
        <dbReference type="ARBA" id="ARBA00023315"/>
    </source>
</evidence>
<dbReference type="Pfam" id="PF01553">
    <property type="entry name" value="Acyltransferase"/>
    <property type="match status" value="1"/>
</dbReference>
<evidence type="ECO:0000256" key="11">
    <source>
        <dbReference type="ARBA" id="ARBA00023264"/>
    </source>
</evidence>
<protein>
    <submittedName>
        <fullName evidence="16">Putative phosphate acyltransferase</fullName>
        <ecNumber evidence="16">2.3.1.15</ecNumber>
        <ecNumber evidence="16">2.3.1.51</ecNumber>
    </submittedName>
</protein>
<dbReference type="CDD" id="cd07991">
    <property type="entry name" value="LPLAT_LPCAT1-like"/>
    <property type="match status" value="1"/>
</dbReference>
<reference evidence="16 17" key="1">
    <citation type="journal article" date="2012" name="PLoS Pathog.">
        <title>The genome of the obligate intracellular parasite Trachipleistophora hominis: new insights into microsporidian genome dynamics and reductive evolution.</title>
        <authorList>
            <person name="Heinz E."/>
            <person name="Williams T.A."/>
            <person name="Nakjang S."/>
            <person name="Noel C.J."/>
            <person name="Swan D.C."/>
            <person name="Goldberg A.V."/>
            <person name="Harris S.R."/>
            <person name="Weinmaier T."/>
            <person name="Markert S."/>
            <person name="Becher D."/>
            <person name="Bernhardt J."/>
            <person name="Dagan T."/>
            <person name="Hacker C."/>
            <person name="Lucocq J.M."/>
            <person name="Schweder T."/>
            <person name="Rattei T."/>
            <person name="Hall N."/>
            <person name="Hirt R.P."/>
            <person name="Embley T.M."/>
        </authorList>
    </citation>
    <scope>NUCLEOTIDE SEQUENCE [LARGE SCALE GENOMIC DNA]</scope>
</reference>
<feature type="transmembrane region" description="Helical" evidence="14">
    <location>
        <begin position="86"/>
        <end position="105"/>
    </location>
</feature>
<accession>L7JQW6</accession>
<dbReference type="InterPro" id="IPR045252">
    <property type="entry name" value="LPCAT1-like"/>
</dbReference>
<evidence type="ECO:0000256" key="6">
    <source>
        <dbReference type="ARBA" id="ARBA00022692"/>
    </source>
</evidence>
<dbReference type="EC" id="2.3.1.15" evidence="16"/>
<dbReference type="InterPro" id="IPR002123">
    <property type="entry name" value="Plipid/glycerol_acylTrfase"/>
</dbReference>
<feature type="transmembrane region" description="Helical" evidence="14">
    <location>
        <begin position="61"/>
        <end position="80"/>
    </location>
</feature>
<evidence type="ECO:0000313" key="16">
    <source>
        <dbReference type="EMBL" id="ELQ73829.1"/>
    </source>
</evidence>
<dbReference type="GO" id="GO:0008654">
    <property type="term" value="P:phospholipid biosynthetic process"/>
    <property type="evidence" value="ECO:0007669"/>
    <property type="project" value="UniProtKB-KW"/>
</dbReference>
<comment type="pathway">
    <text evidence="2">Lipid metabolism.</text>
</comment>
<dbReference type="GO" id="GO:0019432">
    <property type="term" value="P:triglyceride biosynthetic process"/>
    <property type="evidence" value="ECO:0007669"/>
    <property type="project" value="TreeGrafter"/>
</dbReference>
<evidence type="ECO:0000256" key="5">
    <source>
        <dbReference type="ARBA" id="ARBA00022679"/>
    </source>
</evidence>
<organism evidence="16 17">
    <name type="scientific">Trachipleistophora hominis</name>
    <name type="common">Microsporidian parasite</name>
    <dbReference type="NCBI Taxonomy" id="72359"/>
    <lineage>
        <taxon>Eukaryota</taxon>
        <taxon>Fungi</taxon>
        <taxon>Fungi incertae sedis</taxon>
        <taxon>Microsporidia</taxon>
        <taxon>Pleistophoridae</taxon>
        <taxon>Trachipleistophora</taxon>
    </lineage>
</organism>
<dbReference type="SMART" id="SM00563">
    <property type="entry name" value="PlsC"/>
    <property type="match status" value="1"/>
</dbReference>
<evidence type="ECO:0000256" key="4">
    <source>
        <dbReference type="ARBA" id="ARBA00022516"/>
    </source>
</evidence>
<keyword evidence="9 14" id="KW-0472">Membrane</keyword>
<dbReference type="STRING" id="72359.L7JQW6"/>
<keyword evidence="4" id="KW-0444">Lipid biosynthesis</keyword>
<dbReference type="OrthoDB" id="202234at2759"/>
<dbReference type="GO" id="GO:0003841">
    <property type="term" value="F:1-acylglycerol-3-phosphate O-acyltransferase activity"/>
    <property type="evidence" value="ECO:0007669"/>
    <property type="project" value="UniProtKB-EC"/>
</dbReference>
<dbReference type="GO" id="GO:0004366">
    <property type="term" value="F:glycerol-3-phosphate O-acyltransferase activity"/>
    <property type="evidence" value="ECO:0007669"/>
    <property type="project" value="UniProtKB-EC"/>
</dbReference>
<evidence type="ECO:0000256" key="7">
    <source>
        <dbReference type="ARBA" id="ARBA00022989"/>
    </source>
</evidence>
<dbReference type="PANTHER" id="PTHR23063:SF2">
    <property type="entry name" value="GLYCEROL-3-PHOSPHATE ACYLTRANSFERASE 4, ISOFORM D-RELATED"/>
    <property type="match status" value="1"/>
</dbReference>
<keyword evidence="7 14" id="KW-1133">Transmembrane helix</keyword>
<sequence>MRRSFLNDAADLVSLGTRSINADSFTKCFSPISALEMHHSGVLYIFSILIRYLLLFPLRFTFFIAGTLVFAFFFLVGVIFKSDRIIAFSFWLYCNVFCMSFGARIRNHGNKKWLNVPHVYVANHTSFLDFIVLSSHKFCHASLAENHGGLFGFFFKNLLLRNGSLYFKRCEKNDKSIVKERIKQHIQSMKTPMLIFPEGTCVNNKYTVMFQKSVFEIDATICPVAIKYKRTLFDPYWNRRRHTFTEHLLYLMSRWCIDVDVYWMDPVNRGKKESVFDFMNRVKTAISAKGGLVSLKWNGYMKNRIIVKDIEILRAAFRQTYLDVIGERAHENKQVVSEDVICKNFSMNDLDNVGEKTNGQIVKSTKNGKHNVIYFRQDKSAPSSSAGVHSEQNTTNRKQGGRSARRKELYVCENPELIYFDTTNYDTFIKTVLNRYSLIKYQRCDVKCDFDNFLVKTMKVGCSCNNKKFLKK</sequence>
<dbReference type="PANTHER" id="PTHR23063">
    <property type="entry name" value="PHOSPHOLIPID ACYLTRANSFERASE"/>
    <property type="match status" value="1"/>
</dbReference>
<evidence type="ECO:0000256" key="9">
    <source>
        <dbReference type="ARBA" id="ARBA00023136"/>
    </source>
</evidence>
<dbReference type="OMA" id="NQDFAQR"/>
<evidence type="ECO:0000259" key="15">
    <source>
        <dbReference type="SMART" id="SM00563"/>
    </source>
</evidence>
<keyword evidence="5 16" id="KW-0808">Transferase</keyword>
<evidence type="ECO:0000256" key="8">
    <source>
        <dbReference type="ARBA" id="ARBA00023098"/>
    </source>
</evidence>
<dbReference type="GO" id="GO:0016020">
    <property type="term" value="C:membrane"/>
    <property type="evidence" value="ECO:0007669"/>
    <property type="project" value="UniProtKB-SubCell"/>
</dbReference>
<proteinExistence type="inferred from homology"/>
<feature type="compositionally biased region" description="Polar residues" evidence="13">
    <location>
        <begin position="380"/>
        <end position="398"/>
    </location>
</feature>
<dbReference type="HOGENOM" id="CLU_031891_0_0_1"/>
<dbReference type="AlphaFoldDB" id="L7JQW6"/>
<evidence type="ECO:0000256" key="3">
    <source>
        <dbReference type="ARBA" id="ARBA00008655"/>
    </source>
</evidence>
<keyword evidence="17" id="KW-1185">Reference proteome</keyword>
<evidence type="ECO:0000256" key="10">
    <source>
        <dbReference type="ARBA" id="ARBA00023209"/>
    </source>
</evidence>
<dbReference type="GO" id="GO:0005783">
    <property type="term" value="C:endoplasmic reticulum"/>
    <property type="evidence" value="ECO:0007669"/>
    <property type="project" value="TreeGrafter"/>
</dbReference>
<dbReference type="VEuPathDB" id="MicrosporidiaDB:THOM_3269"/>
<evidence type="ECO:0000256" key="13">
    <source>
        <dbReference type="SAM" id="MobiDB-lite"/>
    </source>
</evidence>
<evidence type="ECO:0000256" key="2">
    <source>
        <dbReference type="ARBA" id="ARBA00005189"/>
    </source>
</evidence>
<gene>
    <name evidence="16" type="ORF">THOM_3269</name>
</gene>
<dbReference type="EC" id="2.3.1.51" evidence="16"/>
<feature type="domain" description="Phospholipid/glycerol acyltransferase" evidence="15">
    <location>
        <begin position="118"/>
        <end position="229"/>
    </location>
</feature>
<name>L7JQW6_TRAHO</name>
<dbReference type="EMBL" id="JH994102">
    <property type="protein sequence ID" value="ELQ73829.1"/>
    <property type="molecule type" value="Genomic_DNA"/>
</dbReference>
<keyword evidence="8" id="KW-0443">Lipid metabolism</keyword>
<evidence type="ECO:0000313" key="17">
    <source>
        <dbReference type="Proteomes" id="UP000011185"/>
    </source>
</evidence>
<keyword evidence="10" id="KW-0594">Phospholipid biosynthesis</keyword>